<gene>
    <name evidence="2" type="ORF">C8N47_11920</name>
</gene>
<keyword evidence="1" id="KW-0472">Membrane</keyword>
<accession>A0A2T5BYN4</accession>
<keyword evidence="3" id="KW-1185">Reference proteome</keyword>
<evidence type="ECO:0000313" key="2">
    <source>
        <dbReference type="EMBL" id="PTN07307.1"/>
    </source>
</evidence>
<feature type="transmembrane region" description="Helical" evidence="1">
    <location>
        <begin position="42"/>
        <end position="59"/>
    </location>
</feature>
<feature type="transmembrane region" description="Helical" evidence="1">
    <location>
        <begin position="12"/>
        <end position="30"/>
    </location>
</feature>
<dbReference type="Pfam" id="PF19628">
    <property type="entry name" value="DUF6132"/>
    <property type="match status" value="1"/>
</dbReference>
<sequence length="75" mass="8479">MRLKQFLRKHKWQIAGLSIGLLAGYLYWYFVGCTSGSCPIQANWHTSTLYGGVLGYLVSDLKKKPQDKKDNNGTI</sequence>
<dbReference type="EMBL" id="QAAD01000019">
    <property type="protein sequence ID" value="PTN07307.1"/>
    <property type="molecule type" value="Genomic_DNA"/>
</dbReference>
<evidence type="ECO:0000313" key="3">
    <source>
        <dbReference type="Proteomes" id="UP000243525"/>
    </source>
</evidence>
<dbReference type="Proteomes" id="UP000243525">
    <property type="component" value="Unassembled WGS sequence"/>
</dbReference>
<name>A0A2T5BYN4_9BACT</name>
<evidence type="ECO:0000256" key="1">
    <source>
        <dbReference type="SAM" id="Phobius"/>
    </source>
</evidence>
<comment type="caution">
    <text evidence="2">The sequence shown here is derived from an EMBL/GenBank/DDBJ whole genome shotgun (WGS) entry which is preliminary data.</text>
</comment>
<proteinExistence type="predicted"/>
<dbReference type="InterPro" id="IPR045764">
    <property type="entry name" value="DUF6132"/>
</dbReference>
<keyword evidence="1" id="KW-1133">Transmembrane helix</keyword>
<organism evidence="2 3">
    <name type="scientific">Mangrovibacterium marinum</name>
    <dbReference type="NCBI Taxonomy" id="1639118"/>
    <lineage>
        <taxon>Bacteria</taxon>
        <taxon>Pseudomonadati</taxon>
        <taxon>Bacteroidota</taxon>
        <taxon>Bacteroidia</taxon>
        <taxon>Marinilabiliales</taxon>
        <taxon>Prolixibacteraceae</taxon>
        <taxon>Mangrovibacterium</taxon>
    </lineage>
</organism>
<keyword evidence="1" id="KW-0812">Transmembrane</keyword>
<dbReference type="AlphaFoldDB" id="A0A2T5BYN4"/>
<protein>
    <submittedName>
        <fullName evidence="2">Uncharacterized protein</fullName>
    </submittedName>
</protein>
<dbReference type="RefSeq" id="WP_211316164.1">
    <property type="nucleotide sequence ID" value="NZ_OY782574.1"/>
</dbReference>
<reference evidence="2 3" key="1">
    <citation type="submission" date="2018-04" db="EMBL/GenBank/DDBJ databases">
        <title>Genomic Encyclopedia of Archaeal and Bacterial Type Strains, Phase II (KMG-II): from individual species to whole genera.</title>
        <authorList>
            <person name="Goeker M."/>
        </authorList>
    </citation>
    <scope>NUCLEOTIDE SEQUENCE [LARGE SCALE GENOMIC DNA]</scope>
    <source>
        <strain evidence="2 3">DSM 28823</strain>
    </source>
</reference>